<reference evidence="3" key="1">
    <citation type="journal article" date="2019" name="Int. J. Syst. Evol. Microbiol.">
        <title>The Global Catalogue of Microorganisms (GCM) 10K type strain sequencing project: providing services to taxonomists for standard genome sequencing and annotation.</title>
        <authorList>
            <consortium name="The Broad Institute Genomics Platform"/>
            <consortium name="The Broad Institute Genome Sequencing Center for Infectious Disease"/>
            <person name="Wu L."/>
            <person name="Ma J."/>
        </authorList>
    </citation>
    <scope>NUCLEOTIDE SEQUENCE [LARGE SCALE GENOMIC DNA]</scope>
    <source>
        <strain evidence="3">JCM 6305</strain>
    </source>
</reference>
<evidence type="ECO:0000313" key="2">
    <source>
        <dbReference type="EMBL" id="GAA2428938.1"/>
    </source>
</evidence>
<organism evidence="2 3">
    <name type="scientific">Streptomyces macrosporus</name>
    <dbReference type="NCBI Taxonomy" id="44032"/>
    <lineage>
        <taxon>Bacteria</taxon>
        <taxon>Bacillati</taxon>
        <taxon>Actinomycetota</taxon>
        <taxon>Actinomycetes</taxon>
        <taxon>Kitasatosporales</taxon>
        <taxon>Streptomycetaceae</taxon>
        <taxon>Streptomyces</taxon>
    </lineage>
</organism>
<proteinExistence type="predicted"/>
<name>A0ABP5WKW0_9ACTN</name>
<evidence type="ECO:0000313" key="3">
    <source>
        <dbReference type="Proteomes" id="UP001501638"/>
    </source>
</evidence>
<dbReference type="InterPro" id="IPR002645">
    <property type="entry name" value="STAS_dom"/>
</dbReference>
<dbReference type="InterPro" id="IPR058548">
    <property type="entry name" value="MlaB-like_STAS"/>
</dbReference>
<sequence length="112" mass="12350">MEAESRPAASSRPVVAITTVGDDRAVLTFSGDLDADKLRELEERLLDPRLRDAREWVLEMSDLAHLDLACAYALLRAATRPEGVALTVRGARRSVQRTLRHADVDAVAVIEE</sequence>
<dbReference type="Gene3D" id="3.30.750.24">
    <property type="entry name" value="STAS domain"/>
    <property type="match status" value="1"/>
</dbReference>
<dbReference type="Pfam" id="PF13466">
    <property type="entry name" value="STAS_2"/>
    <property type="match status" value="1"/>
</dbReference>
<accession>A0ABP5WKW0</accession>
<dbReference type="InterPro" id="IPR036513">
    <property type="entry name" value="STAS_dom_sf"/>
</dbReference>
<comment type="caution">
    <text evidence="2">The sequence shown here is derived from an EMBL/GenBank/DDBJ whole genome shotgun (WGS) entry which is preliminary data.</text>
</comment>
<dbReference type="SUPFAM" id="SSF52091">
    <property type="entry name" value="SpoIIaa-like"/>
    <property type="match status" value="1"/>
</dbReference>
<gene>
    <name evidence="2" type="ORF">GCM10010405_09570</name>
</gene>
<protein>
    <submittedName>
        <fullName evidence="2">STAS domain-containing protein</fullName>
    </submittedName>
</protein>
<dbReference type="Proteomes" id="UP001501638">
    <property type="component" value="Unassembled WGS sequence"/>
</dbReference>
<feature type="domain" description="STAS" evidence="1">
    <location>
        <begin position="26"/>
        <end position="112"/>
    </location>
</feature>
<evidence type="ECO:0000259" key="1">
    <source>
        <dbReference type="PROSITE" id="PS50801"/>
    </source>
</evidence>
<dbReference type="PROSITE" id="PS50801">
    <property type="entry name" value="STAS"/>
    <property type="match status" value="1"/>
</dbReference>
<dbReference type="EMBL" id="BAAASZ010000007">
    <property type="protein sequence ID" value="GAA2428938.1"/>
    <property type="molecule type" value="Genomic_DNA"/>
</dbReference>
<keyword evidence="3" id="KW-1185">Reference proteome</keyword>
<dbReference type="RefSeq" id="WP_344320802.1">
    <property type="nucleotide sequence ID" value="NZ_BAAASZ010000007.1"/>
</dbReference>